<accession>A0A3B0RIK6</accession>
<feature type="transmembrane region" description="Helical" evidence="1">
    <location>
        <begin position="5"/>
        <end position="22"/>
    </location>
</feature>
<keyword evidence="1" id="KW-0812">Transmembrane</keyword>
<name>A0A3B0RIK6_9ZZZZ</name>
<organism evidence="2">
    <name type="scientific">hydrothermal vent metagenome</name>
    <dbReference type="NCBI Taxonomy" id="652676"/>
    <lineage>
        <taxon>unclassified sequences</taxon>
        <taxon>metagenomes</taxon>
        <taxon>ecological metagenomes</taxon>
    </lineage>
</organism>
<feature type="transmembrane region" description="Helical" evidence="1">
    <location>
        <begin position="28"/>
        <end position="44"/>
    </location>
</feature>
<gene>
    <name evidence="2" type="ORF">MNBD_BACTEROID02-627</name>
</gene>
<feature type="transmembrane region" description="Helical" evidence="1">
    <location>
        <begin position="113"/>
        <end position="133"/>
    </location>
</feature>
<evidence type="ECO:0000313" key="2">
    <source>
        <dbReference type="EMBL" id="VAV83235.1"/>
    </source>
</evidence>
<dbReference type="EMBL" id="UOEB01000067">
    <property type="protein sequence ID" value="VAV83235.1"/>
    <property type="molecule type" value="Genomic_DNA"/>
</dbReference>
<sequence length="168" mass="19427">MNNAITINIARFIILILLQVLVLNNINFLGYINPYIYILFIILYPIKNNRLLFIFLSFLLGLTVDLFLDSGGVHAAACVTIAYIRPVLLKFSFGTIYDYQTIKFSTTEFGQRLTYFSIIIFIHHLILFSLEIFNSSRIILILKKTLFSSIFTIILCLLITILFSRKNK</sequence>
<proteinExistence type="predicted"/>
<keyword evidence="1" id="KW-1133">Transmembrane helix</keyword>
<reference evidence="2" key="1">
    <citation type="submission" date="2018-06" db="EMBL/GenBank/DDBJ databases">
        <authorList>
            <person name="Zhirakovskaya E."/>
        </authorList>
    </citation>
    <scope>NUCLEOTIDE SEQUENCE</scope>
</reference>
<keyword evidence="1" id="KW-0472">Membrane</keyword>
<feature type="transmembrane region" description="Helical" evidence="1">
    <location>
        <begin position="51"/>
        <end position="68"/>
    </location>
</feature>
<dbReference type="AlphaFoldDB" id="A0A3B0RIK6"/>
<protein>
    <submittedName>
        <fullName evidence="2">Rod shape-determining protein MreD</fullName>
    </submittedName>
</protein>
<evidence type="ECO:0000256" key="1">
    <source>
        <dbReference type="SAM" id="Phobius"/>
    </source>
</evidence>
<feature type="transmembrane region" description="Helical" evidence="1">
    <location>
        <begin position="74"/>
        <end position="93"/>
    </location>
</feature>
<feature type="transmembrane region" description="Helical" evidence="1">
    <location>
        <begin position="145"/>
        <end position="163"/>
    </location>
</feature>